<accession>A0ABR3D5D8</accession>
<dbReference type="EMBL" id="JAVLET010000008">
    <property type="protein sequence ID" value="KAL0467881.1"/>
    <property type="molecule type" value="Genomic_DNA"/>
</dbReference>
<evidence type="ECO:0000313" key="2">
    <source>
        <dbReference type="EMBL" id="KAL0467881.1"/>
    </source>
</evidence>
<keyword evidence="3" id="KW-1185">Reference proteome</keyword>
<gene>
    <name evidence="2" type="ORF">QR685DRAFT_531775</name>
</gene>
<proteinExistence type="predicted"/>
<feature type="compositionally biased region" description="Acidic residues" evidence="1">
    <location>
        <begin position="69"/>
        <end position="81"/>
    </location>
</feature>
<dbReference type="Proteomes" id="UP001451303">
    <property type="component" value="Unassembled WGS sequence"/>
</dbReference>
<protein>
    <submittedName>
        <fullName evidence="2">Uncharacterized protein</fullName>
    </submittedName>
</protein>
<evidence type="ECO:0000256" key="1">
    <source>
        <dbReference type="SAM" id="MobiDB-lite"/>
    </source>
</evidence>
<comment type="caution">
    <text evidence="2">The sequence shown here is derived from an EMBL/GenBank/DDBJ whole genome shotgun (WGS) entry which is preliminary data.</text>
</comment>
<reference evidence="2 3" key="1">
    <citation type="submission" date="2023-09" db="EMBL/GenBank/DDBJ databases">
        <title>Multi-omics analysis of a traditional fermented food reveals byproduct-associated fungal strains for waste-to-food upcycling.</title>
        <authorList>
            <consortium name="Lawrence Berkeley National Laboratory"/>
            <person name="Rekdal V.M."/>
            <person name="Villalobos-Escobedo J.M."/>
            <person name="Rodriguez-Valeron N."/>
            <person name="Garcia M.O."/>
            <person name="Vasquez D.P."/>
            <person name="Damayanti I."/>
            <person name="Sorensen P.M."/>
            <person name="Baidoo E.E."/>
            <person name="De Carvalho A.C."/>
            <person name="Riley R."/>
            <person name="Lipzen A."/>
            <person name="He G."/>
            <person name="Yan M."/>
            <person name="Haridas S."/>
            <person name="Daum C."/>
            <person name="Yoshinaga Y."/>
            <person name="Ng V."/>
            <person name="Grigoriev I.V."/>
            <person name="Munk R."/>
            <person name="Nuraida L."/>
            <person name="Wijaya C.H."/>
            <person name="Morales P.-C."/>
            <person name="Keasling J.D."/>
        </authorList>
    </citation>
    <scope>NUCLEOTIDE SEQUENCE [LARGE SCALE GENOMIC DNA]</scope>
    <source>
        <strain evidence="2 3">FGSC 2613</strain>
    </source>
</reference>
<sequence>MSANQPGFNITIIPQNMAPSYNVTMTETATGTLIITMTLVNQPNDTPSTTYQPYNTPPPTPPHTGAGADSEDSDNNTSEAE</sequence>
<organism evidence="2 3">
    <name type="scientific">Neurospora intermedia</name>
    <dbReference type="NCBI Taxonomy" id="5142"/>
    <lineage>
        <taxon>Eukaryota</taxon>
        <taxon>Fungi</taxon>
        <taxon>Dikarya</taxon>
        <taxon>Ascomycota</taxon>
        <taxon>Pezizomycotina</taxon>
        <taxon>Sordariomycetes</taxon>
        <taxon>Sordariomycetidae</taxon>
        <taxon>Sordariales</taxon>
        <taxon>Sordariaceae</taxon>
        <taxon>Neurospora</taxon>
    </lineage>
</organism>
<evidence type="ECO:0000313" key="3">
    <source>
        <dbReference type="Proteomes" id="UP001451303"/>
    </source>
</evidence>
<feature type="region of interest" description="Disordered" evidence="1">
    <location>
        <begin position="40"/>
        <end position="81"/>
    </location>
</feature>
<name>A0ABR3D5D8_NEUIN</name>